<dbReference type="EMBL" id="JALJOQ010000076">
    <property type="protein sequence ID" value="KAK9801392.1"/>
    <property type="molecule type" value="Genomic_DNA"/>
</dbReference>
<dbReference type="CDD" id="cd05121">
    <property type="entry name" value="ABC1_ADCK3-like"/>
    <property type="match status" value="1"/>
</dbReference>
<dbReference type="Proteomes" id="UP001465755">
    <property type="component" value="Unassembled WGS sequence"/>
</dbReference>
<gene>
    <name evidence="4" type="ORF">WJX73_005895</name>
</gene>
<proteinExistence type="inferred from homology"/>
<dbReference type="Pfam" id="PF03109">
    <property type="entry name" value="ABC1"/>
    <property type="match status" value="1"/>
</dbReference>
<dbReference type="SUPFAM" id="SSF56112">
    <property type="entry name" value="Protein kinase-like (PK-like)"/>
    <property type="match status" value="1"/>
</dbReference>
<dbReference type="GO" id="GO:0005524">
    <property type="term" value="F:ATP binding"/>
    <property type="evidence" value="ECO:0007669"/>
    <property type="project" value="InterPro"/>
</dbReference>
<dbReference type="PROSITE" id="PS50011">
    <property type="entry name" value="PROTEIN_KINASE_DOM"/>
    <property type="match status" value="1"/>
</dbReference>
<evidence type="ECO:0000256" key="2">
    <source>
        <dbReference type="SAM" id="MobiDB-lite"/>
    </source>
</evidence>
<keyword evidence="5" id="KW-1185">Reference proteome</keyword>
<dbReference type="InterPro" id="IPR004147">
    <property type="entry name" value="ABC1_dom"/>
</dbReference>
<protein>
    <recommendedName>
        <fullName evidence="3">Protein kinase domain-containing protein</fullName>
    </recommendedName>
</protein>
<dbReference type="PANTHER" id="PTHR10566:SF118">
    <property type="entry name" value="PROTEIN KINASE DOMAIN-CONTAINING PROTEIN"/>
    <property type="match status" value="1"/>
</dbReference>
<dbReference type="GO" id="GO:0004672">
    <property type="term" value="F:protein kinase activity"/>
    <property type="evidence" value="ECO:0007669"/>
    <property type="project" value="InterPro"/>
</dbReference>
<dbReference type="InterPro" id="IPR000719">
    <property type="entry name" value="Prot_kinase_dom"/>
</dbReference>
<dbReference type="AlphaFoldDB" id="A0AAW1P069"/>
<reference evidence="4 5" key="1">
    <citation type="journal article" date="2024" name="Nat. Commun.">
        <title>Phylogenomics reveals the evolutionary origins of lichenization in chlorophyte algae.</title>
        <authorList>
            <person name="Puginier C."/>
            <person name="Libourel C."/>
            <person name="Otte J."/>
            <person name="Skaloud P."/>
            <person name="Haon M."/>
            <person name="Grisel S."/>
            <person name="Petersen M."/>
            <person name="Berrin J.G."/>
            <person name="Delaux P.M."/>
            <person name="Dal Grande F."/>
            <person name="Keller J."/>
        </authorList>
    </citation>
    <scope>NUCLEOTIDE SEQUENCE [LARGE SCALE GENOMIC DNA]</scope>
    <source>
        <strain evidence="4 5">SAG 2036</strain>
    </source>
</reference>
<feature type="region of interest" description="Disordered" evidence="2">
    <location>
        <begin position="1"/>
        <end position="41"/>
    </location>
</feature>
<evidence type="ECO:0000313" key="5">
    <source>
        <dbReference type="Proteomes" id="UP001465755"/>
    </source>
</evidence>
<evidence type="ECO:0000313" key="4">
    <source>
        <dbReference type="EMBL" id="KAK9801392.1"/>
    </source>
</evidence>
<sequence>MVALGPSADQSFHPPSHEARQKQQSLTCPSPSRKYRAKREHQRRLIVTRALDQNLLQQIDSLSSQPPHFGTNGAKSLLSQASKAFENAEIQKLRQGGLAQQLSSATASAQQALQDAAHGIQDIASPPAGIPGGISDALGIPAAHATALALGSSRDTVQQATSSALSAPVPALLGSWLDSTATSLQTYLRGVGAGYSPVTIAALLSAVALVVYVTAPATDEVASGGSSVPEDILASEYDADFVAAYWARRPGAVSVRSVQVLGAALRVGSGLFLDAARGRWESNSPLRANQLRGELERLGPAYVKVAQAVSTRVDILPPAYLLEMERLQDRVPPFSSTEAYKVIERCVGQSVRKAFVRISPAPVASASLGQVYRATLSEVLGGQEVAVKVQRPHVLAQVALDLFLMRWVALASQKLPQVSTDWVGLIDEWALRFFQELDYRREAVNSEIFAAQMEHLEGITVSRPFPRLTTRDVLTTAWVQGEKLSESDAGDVRALCNTLLNCYLIQLLETGFLHADPHPGNLLRTPDGRICILDFGMMTSISPARSIALVEYIAHLSIGDWTSVAQDLTALGFTKPGQPGLVEAGVVGPLGRILEELSRGGGAKGINIDQVTAELDGLTRRYPFQVPSYFALILRCFSVIEGIALRVDPQYSIVQECFPYLARRLLTDDHPRTRAALRQLLYGDKTRLDVQRLKRLTTGLGNFTVSGLTTNGSSQSGVQLNSTTKEALRMVFNSRGSYVQEVIVEETVAAIDALGREVLSEVCARVLGAPVTAAAFAGLRAMGPLRPFLLPLPTPVELLSRLQPAVAMTQEDEEALDVARSLFSLFGATRQPGQPQIDFEGAQRFASQLAPMLPELLPGFAYTGELFIRALIRRIALRVADEARPRPQPSQQQPGLPVARC</sequence>
<evidence type="ECO:0000259" key="3">
    <source>
        <dbReference type="PROSITE" id="PS50011"/>
    </source>
</evidence>
<evidence type="ECO:0000256" key="1">
    <source>
        <dbReference type="ARBA" id="ARBA00009670"/>
    </source>
</evidence>
<feature type="domain" description="Protein kinase" evidence="3">
    <location>
        <begin position="357"/>
        <end position="688"/>
    </location>
</feature>
<accession>A0AAW1P069</accession>
<comment type="similarity">
    <text evidence="1">Belongs to the protein kinase superfamily. ADCK protein kinase family.</text>
</comment>
<organism evidence="4 5">
    <name type="scientific">Symbiochloris irregularis</name>
    <dbReference type="NCBI Taxonomy" id="706552"/>
    <lineage>
        <taxon>Eukaryota</taxon>
        <taxon>Viridiplantae</taxon>
        <taxon>Chlorophyta</taxon>
        <taxon>core chlorophytes</taxon>
        <taxon>Trebouxiophyceae</taxon>
        <taxon>Trebouxiales</taxon>
        <taxon>Trebouxiaceae</taxon>
        <taxon>Symbiochloris</taxon>
    </lineage>
</organism>
<name>A0AAW1P069_9CHLO</name>
<dbReference type="InterPro" id="IPR011009">
    <property type="entry name" value="Kinase-like_dom_sf"/>
</dbReference>
<dbReference type="PANTHER" id="PTHR10566">
    <property type="entry name" value="CHAPERONE-ACTIVITY OF BC1 COMPLEX CABC1 -RELATED"/>
    <property type="match status" value="1"/>
</dbReference>
<dbReference type="InterPro" id="IPR050154">
    <property type="entry name" value="UbiB_kinase"/>
</dbReference>
<comment type="caution">
    <text evidence="4">The sequence shown here is derived from an EMBL/GenBank/DDBJ whole genome shotgun (WGS) entry which is preliminary data.</text>
</comment>